<evidence type="ECO:0000313" key="3">
    <source>
        <dbReference type="Proteomes" id="UP000789405"/>
    </source>
</evidence>
<gene>
    <name evidence="2" type="ORF">DERYTH_LOCUS12505</name>
</gene>
<evidence type="ECO:0000256" key="1">
    <source>
        <dbReference type="SAM" id="SignalP"/>
    </source>
</evidence>
<organism evidence="2 3">
    <name type="scientific">Dentiscutata erythropus</name>
    <dbReference type="NCBI Taxonomy" id="1348616"/>
    <lineage>
        <taxon>Eukaryota</taxon>
        <taxon>Fungi</taxon>
        <taxon>Fungi incertae sedis</taxon>
        <taxon>Mucoromycota</taxon>
        <taxon>Glomeromycotina</taxon>
        <taxon>Glomeromycetes</taxon>
        <taxon>Diversisporales</taxon>
        <taxon>Gigasporaceae</taxon>
        <taxon>Dentiscutata</taxon>
    </lineage>
</organism>
<dbReference type="EMBL" id="CAJVPY010008229">
    <property type="protein sequence ID" value="CAG8693100.1"/>
    <property type="molecule type" value="Genomic_DNA"/>
</dbReference>
<keyword evidence="1" id="KW-0732">Signal</keyword>
<feature type="chain" id="PRO_5040370703" evidence="1">
    <location>
        <begin position="24"/>
        <end position="110"/>
    </location>
</feature>
<dbReference type="Proteomes" id="UP000789405">
    <property type="component" value="Unassembled WGS sequence"/>
</dbReference>
<keyword evidence="3" id="KW-1185">Reference proteome</keyword>
<proteinExistence type="predicted"/>
<sequence>MYRRNTPLIVILSLSMLFYVAFLTTNVQSSSCGPKGGNLSCLTGYCCSKDGFCVCGQDCDPNYGVCGKVVTSSDTTSVIPSPTKLSEANGHKKNSLGILFLVVLVAVVLL</sequence>
<feature type="signal peptide" evidence="1">
    <location>
        <begin position="1"/>
        <end position="23"/>
    </location>
</feature>
<evidence type="ECO:0000313" key="2">
    <source>
        <dbReference type="EMBL" id="CAG8693100.1"/>
    </source>
</evidence>
<dbReference type="OrthoDB" id="5985073at2759"/>
<protein>
    <submittedName>
        <fullName evidence="2">21175_t:CDS:1</fullName>
    </submittedName>
</protein>
<dbReference type="AlphaFoldDB" id="A0A9N9ET98"/>
<accession>A0A9N9ET98</accession>
<reference evidence="2" key="1">
    <citation type="submission" date="2021-06" db="EMBL/GenBank/DDBJ databases">
        <authorList>
            <person name="Kallberg Y."/>
            <person name="Tangrot J."/>
            <person name="Rosling A."/>
        </authorList>
    </citation>
    <scope>NUCLEOTIDE SEQUENCE</scope>
    <source>
        <strain evidence="2">MA453B</strain>
    </source>
</reference>
<name>A0A9N9ET98_9GLOM</name>
<comment type="caution">
    <text evidence="2">The sequence shown here is derived from an EMBL/GenBank/DDBJ whole genome shotgun (WGS) entry which is preliminary data.</text>
</comment>